<organism evidence="1 2">
    <name type="scientific">Photobacterium damselae</name>
    <dbReference type="NCBI Taxonomy" id="38293"/>
    <lineage>
        <taxon>Bacteria</taxon>
        <taxon>Pseudomonadati</taxon>
        <taxon>Pseudomonadota</taxon>
        <taxon>Gammaproteobacteria</taxon>
        <taxon>Vibrionales</taxon>
        <taxon>Vibrionaceae</taxon>
        <taxon>Photobacterium</taxon>
    </lineage>
</organism>
<name>A0A2T3QGX2_PHODM</name>
<evidence type="ECO:0000313" key="2">
    <source>
        <dbReference type="Proteomes" id="UP000251647"/>
    </source>
</evidence>
<dbReference type="OrthoDB" id="5770596at2"/>
<dbReference type="AlphaFoldDB" id="A0A2T3QGX2"/>
<gene>
    <name evidence="1" type="ORF">NCTC11647_01310</name>
</gene>
<protein>
    <submittedName>
        <fullName evidence="1">Uncharacterized protein</fullName>
    </submittedName>
</protein>
<dbReference type="RefSeq" id="WP_036763875.1">
    <property type="nucleotide sequence ID" value="NZ_PYOG01000022.1"/>
</dbReference>
<accession>A0A2T3QGX2</accession>
<sequence>MAITIRDIESHYYMIEELKSLTNTNVTTKALIKGGYLAVDIGKQLAEETERRKAVEEELEQLTQLLDAHIKAQSALFNYIKKEKP</sequence>
<evidence type="ECO:0000313" key="1">
    <source>
        <dbReference type="EMBL" id="SPY28223.1"/>
    </source>
</evidence>
<dbReference type="EMBL" id="UATL01000001">
    <property type="protein sequence ID" value="SPY28223.1"/>
    <property type="molecule type" value="Genomic_DNA"/>
</dbReference>
<dbReference type="Proteomes" id="UP000251647">
    <property type="component" value="Unassembled WGS sequence"/>
</dbReference>
<proteinExistence type="predicted"/>
<reference evidence="1 2" key="1">
    <citation type="submission" date="2018-06" db="EMBL/GenBank/DDBJ databases">
        <authorList>
            <consortium name="Pathogen Informatics"/>
            <person name="Doyle S."/>
        </authorList>
    </citation>
    <scope>NUCLEOTIDE SEQUENCE [LARGE SCALE GENOMIC DNA]</scope>
    <source>
        <strain evidence="1 2">NCTC11647</strain>
    </source>
</reference>